<keyword evidence="2" id="KW-0732">Signal</keyword>
<protein>
    <submittedName>
        <fullName evidence="5">Recep_L_domain domain-containing protein</fullName>
    </submittedName>
</protein>
<sequence length="359" mass="41026">MRIYEKKINFLVIILFLHLKRVLSNVDRKESQLWIIAKLKNIEWRRSCLSSERCAEPRFQLITSLLNELELHRIDSPVNVESVLLREIVLNVFFENAHPENVLLKGHVVGLDPLYKIPSECDKSKEILVFKKSNYQNITSNQSSVTVELQGRCFTAFVDITKYQNICPWCIDTSIKIHEKTDFFKNGTSILSLDNIPIATEAFIFLGIAIFIITTGCSICLISIIIYNQKHNSKSESTSLFNNQKSVCTLIDTLPSQPTRYTNSSQTNNTLTRKKMEIPIESTYETIDGCGGVYRVESNRNDDFVQYWMTNNVNKTLYPSSLKLELSKKLDSTGTITSFLDGKKINNSLPISEINNAFI</sequence>
<feature type="domain" description="C2" evidence="3">
    <location>
        <begin position="32"/>
        <end position="164"/>
    </location>
</feature>
<keyword evidence="1" id="KW-0472">Membrane</keyword>
<dbReference type="PANTHER" id="PTHR38626">
    <property type="entry name" value="SKN-1 DEPENDENT ZYGOTIC TRANSCRIPT-RELATED"/>
    <property type="match status" value="1"/>
</dbReference>
<reference evidence="5" key="1">
    <citation type="submission" date="2017-02" db="UniProtKB">
        <authorList>
            <consortium name="WormBaseParasite"/>
        </authorList>
    </citation>
    <scope>IDENTIFICATION</scope>
</reference>
<proteinExistence type="predicted"/>
<evidence type="ECO:0000313" key="5">
    <source>
        <dbReference type="WBParaSite" id="PTRK_0000738600.1"/>
    </source>
</evidence>
<evidence type="ECO:0000259" key="3">
    <source>
        <dbReference type="Pfam" id="PF25330"/>
    </source>
</evidence>
<feature type="chain" id="PRO_5005891867" evidence="2">
    <location>
        <begin position="25"/>
        <end position="359"/>
    </location>
</feature>
<name>A0A0N4ZHI8_PARTI</name>
<organism evidence="4 5">
    <name type="scientific">Parastrongyloides trichosuri</name>
    <name type="common">Possum-specific nematode worm</name>
    <dbReference type="NCBI Taxonomy" id="131310"/>
    <lineage>
        <taxon>Eukaryota</taxon>
        <taxon>Metazoa</taxon>
        <taxon>Ecdysozoa</taxon>
        <taxon>Nematoda</taxon>
        <taxon>Chromadorea</taxon>
        <taxon>Rhabditida</taxon>
        <taxon>Tylenchina</taxon>
        <taxon>Panagrolaimomorpha</taxon>
        <taxon>Strongyloidoidea</taxon>
        <taxon>Strongyloididae</taxon>
        <taxon>Parastrongyloides</taxon>
    </lineage>
</organism>
<feature type="transmembrane region" description="Helical" evidence="1">
    <location>
        <begin position="202"/>
        <end position="227"/>
    </location>
</feature>
<keyword evidence="1" id="KW-1133">Transmembrane helix</keyword>
<dbReference type="InterPro" id="IPR040426">
    <property type="entry name" value="C05B5.4-like"/>
</dbReference>
<evidence type="ECO:0000256" key="1">
    <source>
        <dbReference type="SAM" id="Phobius"/>
    </source>
</evidence>
<dbReference type="PANTHER" id="PTHR38626:SF4">
    <property type="entry name" value="SKN-1 DEPENDENT ZYGOTIC TRANSCRIPT"/>
    <property type="match status" value="1"/>
</dbReference>
<dbReference type="Proteomes" id="UP000038045">
    <property type="component" value="Unplaced"/>
</dbReference>
<keyword evidence="4" id="KW-1185">Reference proteome</keyword>
<feature type="signal peptide" evidence="2">
    <location>
        <begin position="1"/>
        <end position="24"/>
    </location>
</feature>
<accession>A0A0N4ZHI8</accession>
<evidence type="ECO:0000256" key="2">
    <source>
        <dbReference type="SAM" id="SignalP"/>
    </source>
</evidence>
<dbReference type="Pfam" id="PF25330">
    <property type="entry name" value="C2_nem"/>
    <property type="match status" value="1"/>
</dbReference>
<keyword evidence="1" id="KW-0812">Transmembrane</keyword>
<evidence type="ECO:0000313" key="4">
    <source>
        <dbReference type="Proteomes" id="UP000038045"/>
    </source>
</evidence>
<dbReference type="InterPro" id="IPR057569">
    <property type="entry name" value="C2_nem"/>
</dbReference>
<dbReference type="WBParaSite" id="PTRK_0000738600.1">
    <property type="protein sequence ID" value="PTRK_0000738600.1"/>
    <property type="gene ID" value="PTRK_0000738600"/>
</dbReference>
<dbReference type="AlphaFoldDB" id="A0A0N4ZHI8"/>